<feature type="compositionally biased region" description="Basic and acidic residues" evidence="1">
    <location>
        <begin position="83"/>
        <end position="112"/>
    </location>
</feature>
<evidence type="ECO:0000313" key="3">
    <source>
        <dbReference type="Proteomes" id="UP000248481"/>
    </source>
</evidence>
<feature type="compositionally biased region" description="Basic and acidic residues" evidence="1">
    <location>
        <begin position="229"/>
        <end position="269"/>
    </location>
</feature>
<dbReference type="KEGG" id="nsu:110571475"/>
<feature type="region of interest" description="Disordered" evidence="1">
    <location>
        <begin position="188"/>
        <end position="424"/>
    </location>
</feature>
<dbReference type="CTD" id="161394"/>
<feature type="compositionally biased region" description="Basic and acidic residues" evidence="1">
    <location>
        <begin position="306"/>
        <end position="388"/>
    </location>
</feature>
<gene>
    <name evidence="4" type="primary">SAMD15</name>
</gene>
<dbReference type="PROSITE" id="PS50105">
    <property type="entry name" value="SAM_DOMAIN"/>
    <property type="match status" value="1"/>
</dbReference>
<dbReference type="PANTHER" id="PTHR46829">
    <property type="entry name" value="STERILE ALPHA MOTIF DOMAIN-CONTAINING PROTEIN 15"/>
    <property type="match status" value="1"/>
</dbReference>
<feature type="compositionally biased region" description="Basic and acidic residues" evidence="1">
    <location>
        <begin position="205"/>
        <end position="221"/>
    </location>
</feature>
<dbReference type="PANTHER" id="PTHR46829:SF1">
    <property type="entry name" value="STERILE ALPHA MOTIF DOMAIN-CONTAINING PROTEIN 15"/>
    <property type="match status" value="1"/>
</dbReference>
<dbReference type="RefSeq" id="XP_021535272.1">
    <property type="nucleotide sequence ID" value="XM_021679597.1"/>
</dbReference>
<feature type="domain" description="SAM" evidence="2">
    <location>
        <begin position="563"/>
        <end position="626"/>
    </location>
</feature>
<feature type="region of interest" description="Disordered" evidence="1">
    <location>
        <begin position="45"/>
        <end position="112"/>
    </location>
</feature>
<dbReference type="GeneID" id="110571475"/>
<dbReference type="STRING" id="29088.A0A2Y9G8G4"/>
<evidence type="ECO:0000256" key="1">
    <source>
        <dbReference type="SAM" id="MobiDB-lite"/>
    </source>
</evidence>
<dbReference type="CDD" id="cd09530">
    <property type="entry name" value="SAM_Samd14"/>
    <property type="match status" value="1"/>
</dbReference>
<sequence>MAEVPEYYDSGPVEGEDLEYEVVDLPTSLKVAQDAEADTMAEVGPELPVEIDQEPQPETEEKDLEEVGAPENVHLHIKPTGTSKEEIPKESERDLPSETDRGMPQKAKSETLREMGGELFKDLEVLMDDEPDLEPPEEAKLDVTEDVLVESDKETDPELPEETETEVSGASISETRLELLEQTILEVLEDSLKEQYEETGPEPPEQTKPEFPSEKPRKSIEEAGLEPPEETKPEVPQEIQRKSTEEKETEPPEQTKPEFPKEKQSKSTEEAGVEPPEETKPESPEEDQRKSTEKKETEPPQQTKSEFPDQKPTKSSEETGRKSTEEKVPEPLEETKSEFPEEKSRKSIEETGLEPSEKTKPEVEEEAHKESTVKKPKFPKKEPRKTTEFETGQMPPQKTKPEVQEKTQTKETKEKDLELPDKAQLPLRIVSHTEFFKEDGPKPVKFKYSLDKDELEHSDYQTRKWSVKETKKAKRESMFGSLTISEVDSVSVSYEFPKDFKGLFEVTDINDDLYPYLSDSQRDLRESFSEKVVDFSPELKQVHKDEETQPKESAELQFEYLKWSPEKVAEWISELGFPQYKECFTTNFVCGRKLIYVNCSNLPQMGITDFEDMKAISRHTRVLLGIEEPLFSRTIALPYRDNIGLFLEQKGHSGVKSDSLTFSEFVQAAGLQDYAPKTTAPEENEALHYTEP</sequence>
<dbReference type="Proteomes" id="UP000248481">
    <property type="component" value="Chromosome 9"/>
</dbReference>
<feature type="compositionally biased region" description="Acidic residues" evidence="1">
    <location>
        <begin position="49"/>
        <end position="68"/>
    </location>
</feature>
<protein>
    <submittedName>
        <fullName evidence="4">Sterile alpha motif domain-containing protein 15</fullName>
    </submittedName>
</protein>
<organism evidence="3 4">
    <name type="scientific">Neomonachus schauinslandi</name>
    <name type="common">Hawaiian monk seal</name>
    <name type="synonym">Monachus schauinslandi</name>
    <dbReference type="NCBI Taxonomy" id="29088"/>
    <lineage>
        <taxon>Eukaryota</taxon>
        <taxon>Metazoa</taxon>
        <taxon>Chordata</taxon>
        <taxon>Craniata</taxon>
        <taxon>Vertebrata</taxon>
        <taxon>Euteleostomi</taxon>
        <taxon>Mammalia</taxon>
        <taxon>Eutheria</taxon>
        <taxon>Laurasiatheria</taxon>
        <taxon>Carnivora</taxon>
        <taxon>Caniformia</taxon>
        <taxon>Pinnipedia</taxon>
        <taxon>Phocidae</taxon>
        <taxon>Monachinae</taxon>
        <taxon>Monachini</taxon>
        <taxon>Neomonachus</taxon>
    </lineage>
</organism>
<dbReference type="Pfam" id="PF07647">
    <property type="entry name" value="SAM_2"/>
    <property type="match status" value="1"/>
</dbReference>
<dbReference type="SUPFAM" id="SSF47769">
    <property type="entry name" value="SAM/Pointed domain"/>
    <property type="match status" value="1"/>
</dbReference>
<proteinExistence type="predicted"/>
<accession>A0A2Y9G8G4</accession>
<reference evidence="4" key="1">
    <citation type="submission" date="2025-08" db="UniProtKB">
        <authorList>
            <consortium name="RefSeq"/>
        </authorList>
    </citation>
    <scope>IDENTIFICATION</scope>
    <source>
        <tissue evidence="4">Blood</tissue>
    </source>
</reference>
<feature type="compositionally biased region" description="Basic and acidic residues" evidence="1">
    <location>
        <begin position="277"/>
        <end position="298"/>
    </location>
</feature>
<dbReference type="InterPro" id="IPR001660">
    <property type="entry name" value="SAM"/>
</dbReference>
<dbReference type="InParanoid" id="A0A2Y9G8G4"/>
<evidence type="ECO:0000259" key="2">
    <source>
        <dbReference type="PROSITE" id="PS50105"/>
    </source>
</evidence>
<feature type="compositionally biased region" description="Basic and acidic residues" evidence="1">
    <location>
        <begin position="399"/>
        <end position="421"/>
    </location>
</feature>
<dbReference type="InterPro" id="IPR013761">
    <property type="entry name" value="SAM/pointed_sf"/>
</dbReference>
<keyword evidence="3" id="KW-1185">Reference proteome</keyword>
<dbReference type="AlphaFoldDB" id="A0A2Y9G8G4"/>
<feature type="region of interest" description="Disordered" evidence="1">
    <location>
        <begin position="128"/>
        <end position="175"/>
    </location>
</feature>
<name>A0A2Y9G8G4_NEOSC</name>
<dbReference type="SMART" id="SM00454">
    <property type="entry name" value="SAM"/>
    <property type="match status" value="1"/>
</dbReference>
<evidence type="ECO:0000313" key="4">
    <source>
        <dbReference type="RefSeq" id="XP_021535272.1"/>
    </source>
</evidence>
<dbReference type="Gene3D" id="1.10.150.50">
    <property type="entry name" value="Transcription Factor, Ets-1"/>
    <property type="match status" value="1"/>
</dbReference>